<reference evidence="2 3" key="1">
    <citation type="submission" date="2024-06" db="EMBL/GenBank/DDBJ databases">
        <title>Genomic Encyclopedia of Type Strains, Phase IV (KMG-IV): sequencing the most valuable type-strain genomes for metagenomic binning, comparative biology and taxonomic classification.</title>
        <authorList>
            <person name="Goeker M."/>
        </authorList>
    </citation>
    <scope>NUCLEOTIDE SEQUENCE [LARGE SCALE GENOMIC DNA]</scope>
    <source>
        <strain evidence="2 3">DSM 28102</strain>
    </source>
</reference>
<accession>A0ABV2IGZ6</accession>
<keyword evidence="3" id="KW-1185">Reference proteome</keyword>
<evidence type="ECO:0000259" key="1">
    <source>
        <dbReference type="PROSITE" id="PS50921"/>
    </source>
</evidence>
<dbReference type="Proteomes" id="UP001549164">
    <property type="component" value="Unassembled WGS sequence"/>
</dbReference>
<comment type="caution">
    <text evidence="2">The sequence shown here is derived from an EMBL/GenBank/DDBJ whole genome shotgun (WGS) entry which is preliminary data.</text>
</comment>
<name>A0ABV2IGZ6_9HYPH</name>
<dbReference type="Gene3D" id="1.10.10.10">
    <property type="entry name" value="Winged helix-like DNA-binding domain superfamily/Winged helix DNA-binding domain"/>
    <property type="match status" value="1"/>
</dbReference>
<dbReference type="SMART" id="SM01012">
    <property type="entry name" value="ANTAR"/>
    <property type="match status" value="1"/>
</dbReference>
<dbReference type="InterPro" id="IPR011006">
    <property type="entry name" value="CheY-like_superfamily"/>
</dbReference>
<proteinExistence type="predicted"/>
<dbReference type="PIRSF" id="PIRSF036382">
    <property type="entry name" value="RR_antiterm"/>
    <property type="match status" value="1"/>
</dbReference>
<dbReference type="InterPro" id="IPR005561">
    <property type="entry name" value="ANTAR"/>
</dbReference>
<evidence type="ECO:0000313" key="2">
    <source>
        <dbReference type="EMBL" id="MET3602071.1"/>
    </source>
</evidence>
<dbReference type="InterPro" id="IPR036388">
    <property type="entry name" value="WH-like_DNA-bd_sf"/>
</dbReference>
<feature type="domain" description="ANTAR" evidence="1">
    <location>
        <begin position="133"/>
        <end position="194"/>
    </location>
</feature>
<dbReference type="PROSITE" id="PS50921">
    <property type="entry name" value="ANTAR"/>
    <property type="match status" value="1"/>
</dbReference>
<protein>
    <submittedName>
        <fullName evidence="2">AmiR/NasT family two-component response regulator</fullName>
    </submittedName>
</protein>
<gene>
    <name evidence="2" type="ORF">ABID12_004038</name>
</gene>
<dbReference type="InterPro" id="IPR008327">
    <property type="entry name" value="Sig_transdc_resp-reg_antiterm"/>
</dbReference>
<dbReference type="EMBL" id="JBEPLY010000020">
    <property type="protein sequence ID" value="MET3602071.1"/>
    <property type="molecule type" value="Genomic_DNA"/>
</dbReference>
<sequence>MSDELPLRNDTLLRRLRRMRVLVIHPDDAEREMFLAHLRRIGCQVESMWPAPSSLPGEADVVLFLVNRIHDKGAISWMASAENIARIGIISFETPEILAELERLHVHGVLSKPIRLFGVLAALTTAISLARHESRLQKRVKSLDETLKARRKIERAVQILAESRSISETEAYKRIRDRSMQSKESIASISDAIIAAHEI</sequence>
<dbReference type="Gene3D" id="3.40.50.2300">
    <property type="match status" value="1"/>
</dbReference>
<organism evidence="2 3">
    <name type="scientific">Martelella mangrovi</name>
    <dbReference type="NCBI Taxonomy" id="1397477"/>
    <lineage>
        <taxon>Bacteria</taxon>
        <taxon>Pseudomonadati</taxon>
        <taxon>Pseudomonadota</taxon>
        <taxon>Alphaproteobacteria</taxon>
        <taxon>Hyphomicrobiales</taxon>
        <taxon>Aurantimonadaceae</taxon>
        <taxon>Martelella</taxon>
    </lineage>
</organism>
<dbReference type="SUPFAM" id="SSF52172">
    <property type="entry name" value="CheY-like"/>
    <property type="match status" value="1"/>
</dbReference>
<evidence type="ECO:0000313" key="3">
    <source>
        <dbReference type="Proteomes" id="UP001549164"/>
    </source>
</evidence>
<dbReference type="Pfam" id="PF21332">
    <property type="entry name" value="AmiR_N"/>
    <property type="match status" value="1"/>
</dbReference>
<dbReference type="Pfam" id="PF03861">
    <property type="entry name" value="ANTAR"/>
    <property type="match status" value="1"/>
</dbReference>
<dbReference type="InterPro" id="IPR049021">
    <property type="entry name" value="AmiR_N"/>
</dbReference>
<dbReference type="RefSeq" id="WP_354435833.1">
    <property type="nucleotide sequence ID" value="NZ_JBEPLY010000020.1"/>
</dbReference>